<evidence type="ECO:0000259" key="3">
    <source>
        <dbReference type="SMART" id="SM00903"/>
    </source>
</evidence>
<dbReference type="SMART" id="SM00903">
    <property type="entry name" value="Flavin_Reduct"/>
    <property type="match status" value="1"/>
</dbReference>
<evidence type="ECO:0000256" key="1">
    <source>
        <dbReference type="ARBA" id="ARBA00008898"/>
    </source>
</evidence>
<dbReference type="GO" id="GO:0004497">
    <property type="term" value="F:monooxygenase activity"/>
    <property type="evidence" value="ECO:0007669"/>
    <property type="project" value="UniProtKB-KW"/>
</dbReference>
<dbReference type="InterPro" id="IPR050268">
    <property type="entry name" value="NADH-dep_flavin_reductase"/>
</dbReference>
<keyword evidence="5" id="KW-1185">Reference proteome</keyword>
<dbReference type="GO" id="GO:0042602">
    <property type="term" value="F:riboflavin reductase (NADPH) activity"/>
    <property type="evidence" value="ECO:0007669"/>
    <property type="project" value="TreeGrafter"/>
</dbReference>
<dbReference type="Proteomes" id="UP000242930">
    <property type="component" value="Unassembled WGS sequence"/>
</dbReference>
<dbReference type="STRING" id="915471.SAMN05216201_13012"/>
<evidence type="ECO:0000256" key="2">
    <source>
        <dbReference type="ARBA" id="ARBA00023002"/>
    </source>
</evidence>
<dbReference type="SUPFAM" id="SSF50475">
    <property type="entry name" value="FMN-binding split barrel"/>
    <property type="match status" value="1"/>
</dbReference>
<evidence type="ECO:0000313" key="4">
    <source>
        <dbReference type="EMBL" id="SEJ91812.1"/>
    </source>
</evidence>
<comment type="similarity">
    <text evidence="1">Belongs to the non-flavoprotein flavin reductase family.</text>
</comment>
<accession>A0A1H7CX94</accession>
<dbReference type="InterPro" id="IPR012349">
    <property type="entry name" value="Split_barrel_FMN-bd"/>
</dbReference>
<keyword evidence="2" id="KW-0560">Oxidoreductase</keyword>
<keyword evidence="4" id="KW-0503">Monooxygenase</keyword>
<feature type="domain" description="Flavin reductase like" evidence="3">
    <location>
        <begin position="13"/>
        <end position="158"/>
    </location>
</feature>
<name>A0A1H7CX94_9PSED</name>
<dbReference type="GO" id="GO:0010181">
    <property type="term" value="F:FMN binding"/>
    <property type="evidence" value="ECO:0007669"/>
    <property type="project" value="InterPro"/>
</dbReference>
<gene>
    <name evidence="4" type="ORF">SAMN05216201_13012</name>
</gene>
<organism evidence="4 5">
    <name type="scientific">Pseudomonas linyingensis</name>
    <dbReference type="NCBI Taxonomy" id="915471"/>
    <lineage>
        <taxon>Bacteria</taxon>
        <taxon>Pseudomonadati</taxon>
        <taxon>Pseudomonadota</taxon>
        <taxon>Gammaproteobacteria</taxon>
        <taxon>Pseudomonadales</taxon>
        <taxon>Pseudomonadaceae</taxon>
        <taxon>Pseudomonas</taxon>
    </lineage>
</organism>
<evidence type="ECO:0000313" key="5">
    <source>
        <dbReference type="Proteomes" id="UP000242930"/>
    </source>
</evidence>
<reference evidence="5" key="1">
    <citation type="submission" date="2016-10" db="EMBL/GenBank/DDBJ databases">
        <authorList>
            <person name="Varghese N."/>
            <person name="Submissions S."/>
        </authorList>
    </citation>
    <scope>NUCLEOTIDE SEQUENCE [LARGE SCALE GENOMIC DNA]</scope>
    <source>
        <strain evidence="5">LMG 25967</strain>
    </source>
</reference>
<dbReference type="PANTHER" id="PTHR30466:SF11">
    <property type="entry name" value="FLAVIN-DEPENDENT MONOOXYGENASE, REDUCTASE SUBUNIT HSAB"/>
    <property type="match status" value="1"/>
</dbReference>
<dbReference type="InterPro" id="IPR002563">
    <property type="entry name" value="Flavin_Rdtase-like_dom"/>
</dbReference>
<dbReference type="AlphaFoldDB" id="A0A1H7CX94"/>
<protein>
    <submittedName>
        <fullName evidence="4">3-hydroxy-9,10-secoandrosta-1,3,5(10)-triene-9,17-dione monooxygenase reductase component</fullName>
    </submittedName>
</protein>
<dbReference type="PANTHER" id="PTHR30466">
    <property type="entry name" value="FLAVIN REDUCTASE"/>
    <property type="match status" value="1"/>
</dbReference>
<dbReference type="Gene3D" id="2.30.110.10">
    <property type="entry name" value="Electron Transport, Fmn-binding Protein, Chain A"/>
    <property type="match status" value="1"/>
</dbReference>
<dbReference type="EMBL" id="FNZE01000030">
    <property type="protein sequence ID" value="SEJ91812.1"/>
    <property type="molecule type" value="Genomic_DNA"/>
</dbReference>
<proteinExistence type="inferred from homology"/>
<sequence length="166" mass="17939">MKMIADKELRLALGNFATGITIVTTQDDRQQPIGVTASSFNSVSLSPPLVLWSIAKSAYSYTSFAQAEHFAVHVLGADQAALSDRFARASTDKFAGLNTATGLGDVPLLHGCLARFECATEHRYDGGDHMIIVGRVLRLNLPDPQREPLVFFKGNYATLRGSNQAA</sequence>
<dbReference type="RefSeq" id="WP_244517299.1">
    <property type="nucleotide sequence ID" value="NZ_FNZE01000030.1"/>
</dbReference>
<dbReference type="Pfam" id="PF01613">
    <property type="entry name" value="Flavin_Reduct"/>
    <property type="match status" value="1"/>
</dbReference>